<gene>
    <name evidence="2" type="ORF">GN242_15500</name>
</gene>
<protein>
    <submittedName>
        <fullName evidence="2">Flagellar motor switch protein FliM</fullName>
    </submittedName>
</protein>
<dbReference type="InterPro" id="IPR036429">
    <property type="entry name" value="SpoA-like_sf"/>
</dbReference>
<evidence type="ECO:0000259" key="1">
    <source>
        <dbReference type="Pfam" id="PF01052"/>
    </source>
</evidence>
<accession>A0A6I6ENP3</accession>
<dbReference type="EMBL" id="CP046509">
    <property type="protein sequence ID" value="QGU89735.1"/>
    <property type="molecule type" value="Genomic_DNA"/>
</dbReference>
<keyword evidence="2" id="KW-0969">Cilium</keyword>
<dbReference type="InterPro" id="IPR001543">
    <property type="entry name" value="FliN-like_C"/>
</dbReference>
<feature type="domain" description="Flagellar motor switch protein FliN-like C-terminal" evidence="1">
    <location>
        <begin position="217"/>
        <end position="275"/>
    </location>
</feature>
<organism evidence="2 3">
    <name type="scientific">Erwinia sorbitola</name>
    <dbReference type="NCBI Taxonomy" id="2681984"/>
    <lineage>
        <taxon>Bacteria</taxon>
        <taxon>Pseudomonadati</taxon>
        <taxon>Pseudomonadota</taxon>
        <taxon>Gammaproteobacteria</taxon>
        <taxon>Enterobacterales</taxon>
        <taxon>Erwiniaceae</taxon>
        <taxon>Erwinia</taxon>
    </lineage>
</organism>
<dbReference type="Proteomes" id="UP000424752">
    <property type="component" value="Chromosome"/>
</dbReference>
<keyword evidence="2" id="KW-0966">Cell projection</keyword>
<reference evidence="2 3" key="1">
    <citation type="submission" date="2019-12" db="EMBL/GenBank/DDBJ databases">
        <title>Erwinia sp. nov., isolated from droppings of birds in the Qinghai-Tiebt plateau of China.</title>
        <authorList>
            <person name="Ge Y."/>
        </authorList>
    </citation>
    <scope>NUCLEOTIDE SEQUENCE [LARGE SCALE GENOMIC DNA]</scope>
    <source>
        <strain evidence="2 3">J780</strain>
    </source>
</reference>
<proteinExistence type="predicted"/>
<sequence length="291" mass="33115">MRHSCSQVKIYHSGHHPEMMKLEVNKLGRPYHKIPKIFNDMHDSLDAKLNTYFLKKYRVNAALKTMSFEMDAWQKQTKILSSDIGSLAFDIERGLLLNVLHDYYGLNKERQENISSENAPVTKTEERLKNKLAQELVALITGEGLFGKELQIKSDPASLITQWSYRINFTLEGYEGGFSLLLDNAHVDRLLVNLRQQTESSAISHPEKPVAGLQTSFMTLPVHLTGRLVSIPLTVAELLEIKTGDILPMTPCDRIPLFIGKQPLFIAVIAEDHGKLFFSEFRELNTEKSYD</sequence>
<keyword evidence="2" id="KW-0282">Flagellum</keyword>
<dbReference type="AlphaFoldDB" id="A0A6I6ENP3"/>
<dbReference type="Pfam" id="PF01052">
    <property type="entry name" value="FliMN_C"/>
    <property type="match status" value="1"/>
</dbReference>
<evidence type="ECO:0000313" key="3">
    <source>
        <dbReference type="Proteomes" id="UP000424752"/>
    </source>
</evidence>
<evidence type="ECO:0000313" key="2">
    <source>
        <dbReference type="EMBL" id="QGU89735.1"/>
    </source>
</evidence>
<name>A0A6I6ENP3_9GAMM</name>
<dbReference type="KEGG" id="erwi:GN242_15500"/>
<dbReference type="SUPFAM" id="SSF101801">
    <property type="entry name" value="Surface presentation of antigens (SPOA)"/>
    <property type="match status" value="1"/>
</dbReference>